<dbReference type="PANTHER" id="PTHR24006:SF888">
    <property type="entry name" value="UBIQUITIN CARBOXYL-TERMINAL HYDROLASE 30"/>
    <property type="match status" value="1"/>
</dbReference>
<comment type="similarity">
    <text evidence="2 7">Belongs to the peptidase C19 family.</text>
</comment>
<comment type="caution">
    <text evidence="10">The sequence shown here is derived from an EMBL/GenBank/DDBJ whole genome shotgun (WGS) entry which is preliminary data.</text>
</comment>
<dbReference type="GO" id="GO:0005829">
    <property type="term" value="C:cytosol"/>
    <property type="evidence" value="ECO:0007669"/>
    <property type="project" value="TreeGrafter"/>
</dbReference>
<dbReference type="STRING" id="1069680.M7PFF8"/>
<keyword evidence="6 7" id="KW-0788">Thiol protease</keyword>
<dbReference type="PROSITE" id="PS50235">
    <property type="entry name" value="USP_3"/>
    <property type="match status" value="1"/>
</dbReference>
<sequence length="564" mass="64733">MLKNISFKCIKDFISLIPWFSFFWFIIVLITSYIYIGMFFNFPSLLDFYTMFFDILEEKKKSIIEKIFGKNIFDKIKLQNLIKNETNIKYEQTIGGLYNSGNSCYINCILQSFASLNELEYILEKLSKEHDNPIASATFSIIFKLNHSSSLSRTHSTSKLIKTLSLNKKIFDYEQQDAQEFFQILTTQLNTEILKMSKKCTEKGFSGSIKTRSENSNIENEIKSPFDGLMANRLECINCGFSEGIIHSSFTSVSLPLLSSQELCSLEDCLSAYVNKEMIEDILCQKCSLIASKKDLEILLKSLPNSEMSQSIKKKLNAIISALETEVLDAEYLKDFKLPRLVNSIKSKQIMFARLPKILTLHINRSTISPINGTIYKNTASITFPLILDLNRYTTSYSTLWIDPIQTTSIPINQKNQSKYELKSIIVHYGSHTFGHYVTFRKTLRGWFKISDRNVRACSIEEVLHSGNVFMLMYEQIKDSLNINQIIQNFRSENYTKAYSIKCLSSVFNNGKENYNEGFQAEGRTQNSLGVSTINDTNYLYPIMKTCITKSSLYSPLPIISKKN</sequence>
<dbReference type="SUPFAM" id="SSF54001">
    <property type="entry name" value="Cysteine proteinases"/>
    <property type="match status" value="1"/>
</dbReference>
<feature type="transmembrane region" description="Helical" evidence="8">
    <location>
        <begin position="12"/>
        <end position="36"/>
    </location>
</feature>
<dbReference type="RefSeq" id="XP_007874544.1">
    <property type="nucleotide sequence ID" value="XM_007876353.1"/>
</dbReference>
<protein>
    <recommendedName>
        <fullName evidence="7">Ubiquitin carboxyl-terminal hydrolase</fullName>
        <ecNumber evidence="7">3.4.19.12</ecNumber>
    </recommendedName>
</protein>
<evidence type="ECO:0000256" key="4">
    <source>
        <dbReference type="ARBA" id="ARBA00022786"/>
    </source>
</evidence>
<dbReference type="eggNOG" id="KOG1867">
    <property type="taxonomic scope" value="Eukaryota"/>
</dbReference>
<dbReference type="GO" id="GO:0004843">
    <property type="term" value="F:cysteine-type deubiquitinase activity"/>
    <property type="evidence" value="ECO:0007669"/>
    <property type="project" value="UniProtKB-UniRule"/>
</dbReference>
<comment type="catalytic activity">
    <reaction evidence="1 7">
        <text>Thiol-dependent hydrolysis of ester, thioester, amide, peptide and isopeptide bonds formed by the C-terminal Gly of ubiquitin (a 76-residue protein attached to proteins as an intracellular targeting signal).</text>
        <dbReference type="EC" id="3.4.19.12"/>
    </reaction>
</comment>
<dbReference type="VEuPathDB" id="FungiDB:PNEG_02532"/>
<evidence type="ECO:0000256" key="3">
    <source>
        <dbReference type="ARBA" id="ARBA00022670"/>
    </source>
</evidence>
<dbReference type="GeneID" id="19896224"/>
<dbReference type="HOGENOM" id="CLU_484070_0_0_1"/>
<dbReference type="InterPro" id="IPR050164">
    <property type="entry name" value="Peptidase_C19"/>
</dbReference>
<evidence type="ECO:0000256" key="1">
    <source>
        <dbReference type="ARBA" id="ARBA00000707"/>
    </source>
</evidence>
<evidence type="ECO:0000256" key="7">
    <source>
        <dbReference type="RuleBase" id="RU366025"/>
    </source>
</evidence>
<proteinExistence type="inferred from homology"/>
<dbReference type="InterPro" id="IPR028889">
    <property type="entry name" value="USP"/>
</dbReference>
<keyword evidence="11" id="KW-1185">Reference proteome</keyword>
<gene>
    <name evidence="10" type="ORF">PNEG_02532</name>
</gene>
<dbReference type="InterPro" id="IPR001394">
    <property type="entry name" value="Peptidase_C19_UCH"/>
</dbReference>
<keyword evidence="5 7" id="KW-0378">Hydrolase</keyword>
<dbReference type="EMBL" id="AFWA02000011">
    <property type="protein sequence ID" value="EMR09194.1"/>
    <property type="molecule type" value="Genomic_DNA"/>
</dbReference>
<organism evidence="10 11">
    <name type="scientific">Pneumocystis murina (strain B123)</name>
    <name type="common">Mouse pneumocystis pneumonia agent</name>
    <name type="synonym">Pneumocystis carinii f. sp. muris</name>
    <dbReference type="NCBI Taxonomy" id="1069680"/>
    <lineage>
        <taxon>Eukaryota</taxon>
        <taxon>Fungi</taxon>
        <taxon>Dikarya</taxon>
        <taxon>Ascomycota</taxon>
        <taxon>Taphrinomycotina</taxon>
        <taxon>Pneumocystomycetes</taxon>
        <taxon>Pneumocystaceae</taxon>
        <taxon>Pneumocystis</taxon>
    </lineage>
</organism>
<dbReference type="OMA" id="YIQGASC"/>
<dbReference type="PROSITE" id="PS00972">
    <property type="entry name" value="USP_1"/>
    <property type="match status" value="1"/>
</dbReference>
<evidence type="ECO:0000259" key="9">
    <source>
        <dbReference type="PROSITE" id="PS50235"/>
    </source>
</evidence>
<keyword evidence="8" id="KW-1133">Transmembrane helix</keyword>
<evidence type="ECO:0000313" key="10">
    <source>
        <dbReference type="EMBL" id="EMR09194.1"/>
    </source>
</evidence>
<dbReference type="GO" id="GO:0006508">
    <property type="term" value="P:proteolysis"/>
    <property type="evidence" value="ECO:0007669"/>
    <property type="project" value="UniProtKB-KW"/>
</dbReference>
<dbReference type="CDD" id="cd02662">
    <property type="entry name" value="Peptidase_C19F"/>
    <property type="match status" value="1"/>
</dbReference>
<dbReference type="InterPro" id="IPR018200">
    <property type="entry name" value="USP_CS"/>
</dbReference>
<dbReference type="AlphaFoldDB" id="M7PFF8"/>
<keyword evidence="3 7" id="KW-0645">Protease</keyword>
<dbReference type="PROSITE" id="PS00973">
    <property type="entry name" value="USP_2"/>
    <property type="match status" value="1"/>
</dbReference>
<dbReference type="Pfam" id="PF00443">
    <property type="entry name" value="UCH"/>
    <property type="match status" value="1"/>
</dbReference>
<evidence type="ECO:0000256" key="6">
    <source>
        <dbReference type="ARBA" id="ARBA00022807"/>
    </source>
</evidence>
<name>M7PFF8_PNEMU</name>
<evidence type="ECO:0000256" key="8">
    <source>
        <dbReference type="SAM" id="Phobius"/>
    </source>
</evidence>
<keyword evidence="8" id="KW-0812">Transmembrane</keyword>
<evidence type="ECO:0000256" key="5">
    <source>
        <dbReference type="ARBA" id="ARBA00022801"/>
    </source>
</evidence>
<keyword evidence="8" id="KW-0472">Membrane</keyword>
<reference evidence="11" key="1">
    <citation type="journal article" date="2016" name="Nat. Commun.">
        <title>Genome analysis of three Pneumocystis species reveals adaptation mechanisms to life exclusively in mammalian hosts.</title>
        <authorList>
            <person name="Ma L."/>
            <person name="Chen Z."/>
            <person name="Huang D.W."/>
            <person name="Kutty G."/>
            <person name="Ishihara M."/>
            <person name="Wang H."/>
            <person name="Abouelleil A."/>
            <person name="Bishop L."/>
            <person name="Davey E."/>
            <person name="Deng R."/>
            <person name="Deng X."/>
            <person name="Fan L."/>
            <person name="Fantoni G."/>
            <person name="Fitzgerald M."/>
            <person name="Gogineni E."/>
            <person name="Goldberg J.M."/>
            <person name="Handley G."/>
            <person name="Hu X."/>
            <person name="Huber C."/>
            <person name="Jiao X."/>
            <person name="Jones K."/>
            <person name="Levin J.Z."/>
            <person name="Liu Y."/>
            <person name="Macdonald P."/>
            <person name="Melnikov A."/>
            <person name="Raley C."/>
            <person name="Sassi M."/>
            <person name="Sherman B.T."/>
            <person name="Song X."/>
            <person name="Sykes S."/>
            <person name="Tran B."/>
            <person name="Walsh L."/>
            <person name="Xia Y."/>
            <person name="Yang J."/>
            <person name="Young S."/>
            <person name="Zeng Q."/>
            <person name="Zheng X."/>
            <person name="Stephens R."/>
            <person name="Nusbaum C."/>
            <person name="Birren B.W."/>
            <person name="Azadi P."/>
            <person name="Lempicki R.A."/>
            <person name="Cuomo C.A."/>
            <person name="Kovacs J.A."/>
        </authorList>
    </citation>
    <scope>NUCLEOTIDE SEQUENCE [LARGE SCALE GENOMIC DNA]</scope>
    <source>
        <strain evidence="11">B123</strain>
    </source>
</reference>
<evidence type="ECO:0000313" key="11">
    <source>
        <dbReference type="Proteomes" id="UP000011958"/>
    </source>
</evidence>
<dbReference type="EC" id="3.4.19.12" evidence="7"/>
<dbReference type="OrthoDB" id="2020758at2759"/>
<dbReference type="PANTHER" id="PTHR24006">
    <property type="entry name" value="UBIQUITIN CARBOXYL-TERMINAL HYDROLASE"/>
    <property type="match status" value="1"/>
</dbReference>
<feature type="domain" description="USP" evidence="9">
    <location>
        <begin position="95"/>
        <end position="477"/>
    </location>
</feature>
<dbReference type="Proteomes" id="UP000011958">
    <property type="component" value="Unassembled WGS sequence"/>
</dbReference>
<dbReference type="GO" id="GO:0016579">
    <property type="term" value="P:protein deubiquitination"/>
    <property type="evidence" value="ECO:0007669"/>
    <property type="project" value="InterPro"/>
</dbReference>
<dbReference type="GO" id="GO:0005634">
    <property type="term" value="C:nucleus"/>
    <property type="evidence" value="ECO:0007669"/>
    <property type="project" value="TreeGrafter"/>
</dbReference>
<dbReference type="Gene3D" id="3.90.70.10">
    <property type="entry name" value="Cysteine proteinases"/>
    <property type="match status" value="1"/>
</dbReference>
<dbReference type="InterPro" id="IPR038765">
    <property type="entry name" value="Papain-like_cys_pep_sf"/>
</dbReference>
<evidence type="ECO:0000256" key="2">
    <source>
        <dbReference type="ARBA" id="ARBA00009085"/>
    </source>
</evidence>
<keyword evidence="4 7" id="KW-0833">Ubl conjugation pathway</keyword>
<accession>M7PFF8</accession>